<dbReference type="RefSeq" id="WP_066063575.1">
    <property type="nucleotide sequence ID" value="NZ_CP013015.1"/>
</dbReference>
<dbReference type="KEGG" id="daw:HS1_001627"/>
<keyword evidence="9" id="KW-1185">Reference proteome</keyword>
<dbReference type="NCBIfam" id="TIGR00536">
    <property type="entry name" value="hemK_fam"/>
    <property type="match status" value="1"/>
</dbReference>
<dbReference type="GO" id="GO:0032259">
    <property type="term" value="P:methylation"/>
    <property type="evidence" value="ECO:0007669"/>
    <property type="project" value="UniProtKB-KW"/>
</dbReference>
<feature type="domain" description="Release factor glutamine methyltransferase N-terminal" evidence="7">
    <location>
        <begin position="11"/>
        <end position="79"/>
    </location>
</feature>
<dbReference type="GO" id="GO:0102559">
    <property type="term" value="F:peptide chain release factor N(5)-glutamine methyltransferase activity"/>
    <property type="evidence" value="ECO:0007669"/>
    <property type="project" value="UniProtKB-EC"/>
</dbReference>
<comment type="catalytic activity">
    <reaction evidence="4 5">
        <text>L-glutaminyl-[peptide chain release factor] + S-adenosyl-L-methionine = N(5)-methyl-L-glutaminyl-[peptide chain release factor] + S-adenosyl-L-homocysteine + H(+)</text>
        <dbReference type="Rhea" id="RHEA:42896"/>
        <dbReference type="Rhea" id="RHEA-COMP:10271"/>
        <dbReference type="Rhea" id="RHEA-COMP:10272"/>
        <dbReference type="ChEBI" id="CHEBI:15378"/>
        <dbReference type="ChEBI" id="CHEBI:30011"/>
        <dbReference type="ChEBI" id="CHEBI:57856"/>
        <dbReference type="ChEBI" id="CHEBI:59789"/>
        <dbReference type="ChEBI" id="CHEBI:61891"/>
        <dbReference type="EC" id="2.1.1.297"/>
    </reaction>
</comment>
<keyword evidence="3 5" id="KW-0949">S-adenosyl-L-methionine</keyword>
<dbReference type="Pfam" id="PF17827">
    <property type="entry name" value="PrmC_N"/>
    <property type="match status" value="1"/>
</dbReference>
<feature type="domain" description="Methyltransferase small" evidence="6">
    <location>
        <begin position="123"/>
        <end position="200"/>
    </location>
</feature>
<dbReference type="Proteomes" id="UP000070560">
    <property type="component" value="Chromosome"/>
</dbReference>
<accession>A0A7U4QLB4</accession>
<dbReference type="SUPFAM" id="SSF53335">
    <property type="entry name" value="S-adenosyl-L-methionine-dependent methyltransferases"/>
    <property type="match status" value="1"/>
</dbReference>
<evidence type="ECO:0000256" key="2">
    <source>
        <dbReference type="ARBA" id="ARBA00022679"/>
    </source>
</evidence>
<organism evidence="8 9">
    <name type="scientific">Desulfofervidus auxilii</name>
    <dbReference type="NCBI Taxonomy" id="1621989"/>
    <lineage>
        <taxon>Bacteria</taxon>
        <taxon>Pseudomonadati</taxon>
        <taxon>Thermodesulfobacteriota</taxon>
        <taxon>Candidatus Desulfofervidia</taxon>
        <taxon>Candidatus Desulfofervidales</taxon>
        <taxon>Candidatus Desulfofervidaceae</taxon>
        <taxon>Candidatus Desulfofervidus</taxon>
    </lineage>
</organism>
<dbReference type="Pfam" id="PF05175">
    <property type="entry name" value="MTS"/>
    <property type="match status" value="1"/>
</dbReference>
<evidence type="ECO:0000313" key="8">
    <source>
        <dbReference type="EMBL" id="AMM41421.1"/>
    </source>
</evidence>
<evidence type="ECO:0000256" key="4">
    <source>
        <dbReference type="ARBA" id="ARBA00048391"/>
    </source>
</evidence>
<dbReference type="EMBL" id="CP013015">
    <property type="protein sequence ID" value="AMM41421.1"/>
    <property type="molecule type" value="Genomic_DNA"/>
</dbReference>
<comment type="function">
    <text evidence="5">Methylates the class 1 translation termination release factors RF1/PrfA and RF2/PrfB on the glutamine residue of the universally conserved GGQ motif.</text>
</comment>
<dbReference type="GO" id="GO:0003676">
    <property type="term" value="F:nucleic acid binding"/>
    <property type="evidence" value="ECO:0007669"/>
    <property type="project" value="InterPro"/>
</dbReference>
<evidence type="ECO:0000313" key="9">
    <source>
        <dbReference type="Proteomes" id="UP000070560"/>
    </source>
</evidence>
<dbReference type="HAMAP" id="MF_02126">
    <property type="entry name" value="RF_methyltr_PrmC"/>
    <property type="match status" value="1"/>
</dbReference>
<reference evidence="8 9" key="1">
    <citation type="submission" date="2015-10" db="EMBL/GenBank/DDBJ databases">
        <title>Candidatus Desulfofervidus auxilii, a hydrogenotrophic sulfate-reducing bacterium involved in the thermophilic anaerobic oxidation of methane.</title>
        <authorList>
            <person name="Krukenberg V."/>
            <person name="Richter M."/>
            <person name="Wegener G."/>
        </authorList>
    </citation>
    <scope>NUCLEOTIDE SEQUENCE [LARGE SCALE GENOMIC DNA]</scope>
    <source>
        <strain evidence="8 9">HS1</strain>
    </source>
</reference>
<dbReference type="PROSITE" id="PS00092">
    <property type="entry name" value="N6_MTASE"/>
    <property type="match status" value="1"/>
</dbReference>
<dbReference type="InterPro" id="IPR040758">
    <property type="entry name" value="PrmC_N"/>
</dbReference>
<dbReference type="InterPro" id="IPR002052">
    <property type="entry name" value="DNA_methylase_N6_adenine_CS"/>
</dbReference>
<evidence type="ECO:0000259" key="6">
    <source>
        <dbReference type="Pfam" id="PF05175"/>
    </source>
</evidence>
<feature type="binding site" evidence="5">
    <location>
        <begin position="127"/>
        <end position="131"/>
    </location>
    <ligand>
        <name>S-adenosyl-L-methionine</name>
        <dbReference type="ChEBI" id="CHEBI:59789"/>
    </ligand>
</feature>
<feature type="binding site" evidence="5">
    <location>
        <position position="150"/>
    </location>
    <ligand>
        <name>S-adenosyl-L-methionine</name>
        <dbReference type="ChEBI" id="CHEBI:59789"/>
    </ligand>
</feature>
<dbReference type="AlphaFoldDB" id="A0A7U4QLB4"/>
<comment type="caution">
    <text evidence="5">Lacks conserved residue(s) required for the propagation of feature annotation.</text>
</comment>
<evidence type="ECO:0000256" key="5">
    <source>
        <dbReference type="HAMAP-Rule" id="MF_02126"/>
    </source>
</evidence>
<dbReference type="PANTHER" id="PTHR18895">
    <property type="entry name" value="HEMK METHYLTRANSFERASE"/>
    <property type="match status" value="1"/>
</dbReference>
<evidence type="ECO:0000259" key="7">
    <source>
        <dbReference type="Pfam" id="PF17827"/>
    </source>
</evidence>
<dbReference type="EC" id="2.1.1.297" evidence="5"/>
<dbReference type="InterPro" id="IPR029063">
    <property type="entry name" value="SAM-dependent_MTases_sf"/>
</dbReference>
<name>A0A7U4QLB4_DESA2</name>
<gene>
    <name evidence="5" type="primary">prmC</name>
    <name evidence="8" type="ORF">HS1_001627</name>
</gene>
<feature type="binding site" evidence="5">
    <location>
        <begin position="192"/>
        <end position="195"/>
    </location>
    <ligand>
        <name>substrate</name>
    </ligand>
</feature>
<evidence type="ECO:0000256" key="3">
    <source>
        <dbReference type="ARBA" id="ARBA00022691"/>
    </source>
</evidence>
<dbReference type="NCBIfam" id="TIGR03534">
    <property type="entry name" value="RF_mod_PrmC"/>
    <property type="match status" value="1"/>
</dbReference>
<keyword evidence="1 5" id="KW-0489">Methyltransferase</keyword>
<evidence type="ECO:0000256" key="1">
    <source>
        <dbReference type="ARBA" id="ARBA00022603"/>
    </source>
</evidence>
<dbReference type="Gene3D" id="3.40.50.150">
    <property type="entry name" value="Vaccinia Virus protein VP39"/>
    <property type="match status" value="1"/>
</dbReference>
<protein>
    <recommendedName>
        <fullName evidence="5">Release factor glutamine methyltransferase</fullName>
        <shortName evidence="5">RF MTase</shortName>
        <ecNumber evidence="5">2.1.1.297</ecNumber>
    </recommendedName>
    <alternativeName>
        <fullName evidence="5">N5-glutamine methyltransferase PrmC</fullName>
    </alternativeName>
    <alternativeName>
        <fullName evidence="5">Protein-(glutamine-N5) MTase PrmC</fullName>
    </alternativeName>
    <alternativeName>
        <fullName evidence="5">Protein-glutamine N-methyltransferase PrmC</fullName>
    </alternativeName>
</protein>
<dbReference type="InterPro" id="IPR004556">
    <property type="entry name" value="HemK-like"/>
</dbReference>
<comment type="similarity">
    <text evidence="5">Belongs to the protein N5-glutamine methyltransferase family. PrmC subfamily.</text>
</comment>
<proteinExistence type="inferred from homology"/>
<dbReference type="Gene3D" id="1.10.8.10">
    <property type="entry name" value="DNA helicase RuvA subunit, C-terminal domain"/>
    <property type="match status" value="1"/>
</dbReference>
<dbReference type="CDD" id="cd02440">
    <property type="entry name" value="AdoMet_MTases"/>
    <property type="match status" value="1"/>
</dbReference>
<dbReference type="InterPro" id="IPR050320">
    <property type="entry name" value="N5-glutamine_MTase"/>
</dbReference>
<feature type="binding site" evidence="5">
    <location>
        <position position="192"/>
    </location>
    <ligand>
        <name>S-adenosyl-L-methionine</name>
        <dbReference type="ChEBI" id="CHEBI:59789"/>
    </ligand>
</feature>
<keyword evidence="2 5" id="KW-0808">Transferase</keyword>
<dbReference type="InterPro" id="IPR007848">
    <property type="entry name" value="Small_mtfrase_dom"/>
</dbReference>
<dbReference type="PANTHER" id="PTHR18895:SF74">
    <property type="entry name" value="MTRF1L RELEASE FACTOR GLUTAMINE METHYLTRANSFERASE"/>
    <property type="match status" value="1"/>
</dbReference>
<dbReference type="OrthoDB" id="9800643at2"/>
<sequence>MPTETWTIKRLLQWTTDFLQKKGVDAPRLTAEILLAHILKKDRLYLYVHYDQPLTLYELATFKKLLKRRLSHEPLAYIIEEQAFWSLSFKVTPAVIIPRPETERLIEVSLEIIQQRGLTLPWILDWGTGSGVIAVVLGKEIKKAHMVATDISFPALKVAKENAFKHKVKIDFVLARDLTLFKSTVFDIIVSNPPYIKTEDIPTLAPEIQYEPIEALDGGEDGLKYIGYLLKKAHVYLKSKGYLIMEIGYNQRKSIEKLIASLPCWKGALFFKDYAGLERVVVIEKNHG</sequence>
<dbReference type="InterPro" id="IPR019874">
    <property type="entry name" value="RF_methyltr_PrmC"/>
</dbReference>